<dbReference type="AlphaFoldDB" id="A0A9D4JM60"/>
<evidence type="ECO:0000313" key="2">
    <source>
        <dbReference type="Proteomes" id="UP000828390"/>
    </source>
</evidence>
<reference evidence="1" key="1">
    <citation type="journal article" date="2019" name="bioRxiv">
        <title>The Genome of the Zebra Mussel, Dreissena polymorpha: A Resource for Invasive Species Research.</title>
        <authorList>
            <person name="McCartney M.A."/>
            <person name="Auch B."/>
            <person name="Kono T."/>
            <person name="Mallez S."/>
            <person name="Zhang Y."/>
            <person name="Obille A."/>
            <person name="Becker A."/>
            <person name="Abrahante J.E."/>
            <person name="Garbe J."/>
            <person name="Badalamenti J.P."/>
            <person name="Herman A."/>
            <person name="Mangelson H."/>
            <person name="Liachko I."/>
            <person name="Sullivan S."/>
            <person name="Sone E.D."/>
            <person name="Koren S."/>
            <person name="Silverstein K.A.T."/>
            <person name="Beckman K.B."/>
            <person name="Gohl D.M."/>
        </authorList>
    </citation>
    <scope>NUCLEOTIDE SEQUENCE</scope>
    <source>
        <strain evidence="1">Duluth1</strain>
        <tissue evidence="1">Whole animal</tissue>
    </source>
</reference>
<keyword evidence="2" id="KW-1185">Reference proteome</keyword>
<comment type="caution">
    <text evidence="1">The sequence shown here is derived from an EMBL/GenBank/DDBJ whole genome shotgun (WGS) entry which is preliminary data.</text>
</comment>
<accession>A0A9D4JM60</accession>
<protein>
    <submittedName>
        <fullName evidence="1">Uncharacterized protein</fullName>
    </submittedName>
</protein>
<sequence>MVGDNQEQSLKPLVTTNLAVQPVASFTPRTRNQKQITETEDALLVSLEEHMLNLQQQVLDRIRPSADRKMEAFVYWVRCSILEFDHSLWRRCQQEISTTIYKYIGENDLLKRKQPQEPSQYR</sequence>
<reference evidence="1" key="2">
    <citation type="submission" date="2020-11" db="EMBL/GenBank/DDBJ databases">
        <authorList>
            <person name="McCartney M.A."/>
            <person name="Auch B."/>
            <person name="Kono T."/>
            <person name="Mallez S."/>
            <person name="Becker A."/>
            <person name="Gohl D.M."/>
            <person name="Silverstein K.A.T."/>
            <person name="Koren S."/>
            <person name="Bechman K.B."/>
            <person name="Herman A."/>
            <person name="Abrahante J.E."/>
            <person name="Garbe J."/>
        </authorList>
    </citation>
    <scope>NUCLEOTIDE SEQUENCE</scope>
    <source>
        <strain evidence="1">Duluth1</strain>
        <tissue evidence="1">Whole animal</tissue>
    </source>
</reference>
<evidence type="ECO:0000313" key="1">
    <source>
        <dbReference type="EMBL" id="KAH3812497.1"/>
    </source>
</evidence>
<dbReference type="Proteomes" id="UP000828390">
    <property type="component" value="Unassembled WGS sequence"/>
</dbReference>
<organism evidence="1 2">
    <name type="scientific">Dreissena polymorpha</name>
    <name type="common">Zebra mussel</name>
    <name type="synonym">Mytilus polymorpha</name>
    <dbReference type="NCBI Taxonomy" id="45954"/>
    <lineage>
        <taxon>Eukaryota</taxon>
        <taxon>Metazoa</taxon>
        <taxon>Spiralia</taxon>
        <taxon>Lophotrochozoa</taxon>
        <taxon>Mollusca</taxon>
        <taxon>Bivalvia</taxon>
        <taxon>Autobranchia</taxon>
        <taxon>Heteroconchia</taxon>
        <taxon>Euheterodonta</taxon>
        <taxon>Imparidentia</taxon>
        <taxon>Neoheterodontei</taxon>
        <taxon>Myida</taxon>
        <taxon>Dreissenoidea</taxon>
        <taxon>Dreissenidae</taxon>
        <taxon>Dreissena</taxon>
    </lineage>
</organism>
<name>A0A9D4JM60_DREPO</name>
<dbReference type="EMBL" id="JAIWYP010000006">
    <property type="protein sequence ID" value="KAH3812497.1"/>
    <property type="molecule type" value="Genomic_DNA"/>
</dbReference>
<proteinExistence type="predicted"/>
<gene>
    <name evidence="1" type="ORF">DPMN_140932</name>
</gene>